<keyword evidence="1" id="KW-0175">Coiled coil</keyword>
<feature type="compositionally biased region" description="Polar residues" evidence="2">
    <location>
        <begin position="388"/>
        <end position="410"/>
    </location>
</feature>
<sequence length="461" mass="52108">MQSIEPVALQAQSTLRRRMHALENAHKKSSGDLHRRNPTEETVLSHTDYESASTSGDSSDGRHEEEEVIPEQNHDQASGEEEEPVLHRSVSEERAGSTVPNPPFLRTLYPAIARAALVSPIGNWLTGGDHVKNVVLVLLLLFYLHQIIEVPWSLYHKARPRDRPPHIRSIHTSAEDRYRELASTELRKIEFFLLTLATFSPFLGAYLIQLITISVLGENSFSWFSISLFVLATGVRPWSHVVQRIAGRVTDLHDIVHYPAHHPTSNGDFRTELEDLRKQFQQLNSSITQLQNKSASSAQEMYDYVDDALDVVEKSMKRQEKKCEKQEGKYQELESTVNGLKRTNRPKLPPMVLVDERPPSSRRRSLLERISSLLSYLFPFLFRQSTMTTPKGSEGRTSPPSTVTRYSVPSPSSPGGLETIVEESGSTEAAFLNLPAKLFLRFAYFATFPLRSVSRMVLGYS</sequence>
<keyword evidence="3" id="KW-0812">Transmembrane</keyword>
<feature type="coiled-coil region" evidence="1">
    <location>
        <begin position="266"/>
        <end position="343"/>
    </location>
</feature>
<evidence type="ECO:0000313" key="4">
    <source>
        <dbReference type="EMBL" id="KAL0068230.1"/>
    </source>
</evidence>
<dbReference type="Proteomes" id="UP001437256">
    <property type="component" value="Unassembled WGS sequence"/>
</dbReference>
<dbReference type="PANTHER" id="PTHR42032">
    <property type="entry name" value="YALI0E30679P"/>
    <property type="match status" value="1"/>
</dbReference>
<evidence type="ECO:0000256" key="2">
    <source>
        <dbReference type="SAM" id="MobiDB-lite"/>
    </source>
</evidence>
<gene>
    <name evidence="4" type="ORF">AAF712_004615</name>
</gene>
<feature type="region of interest" description="Disordered" evidence="2">
    <location>
        <begin position="1"/>
        <end position="98"/>
    </location>
</feature>
<evidence type="ECO:0000256" key="3">
    <source>
        <dbReference type="SAM" id="Phobius"/>
    </source>
</evidence>
<proteinExistence type="predicted"/>
<feature type="region of interest" description="Disordered" evidence="2">
    <location>
        <begin position="388"/>
        <end position="416"/>
    </location>
</feature>
<name>A0ABR3A3U5_9AGAR</name>
<evidence type="ECO:0000256" key="1">
    <source>
        <dbReference type="SAM" id="Coils"/>
    </source>
</evidence>
<feature type="compositionally biased region" description="Basic and acidic residues" evidence="2">
    <location>
        <begin position="84"/>
        <end position="95"/>
    </location>
</feature>
<feature type="transmembrane region" description="Helical" evidence="3">
    <location>
        <begin position="191"/>
        <end position="215"/>
    </location>
</feature>
<feature type="compositionally biased region" description="Basic and acidic residues" evidence="2">
    <location>
        <begin position="20"/>
        <end position="39"/>
    </location>
</feature>
<organism evidence="4 5">
    <name type="scientific">Marasmius tenuissimus</name>
    <dbReference type="NCBI Taxonomy" id="585030"/>
    <lineage>
        <taxon>Eukaryota</taxon>
        <taxon>Fungi</taxon>
        <taxon>Dikarya</taxon>
        <taxon>Basidiomycota</taxon>
        <taxon>Agaricomycotina</taxon>
        <taxon>Agaricomycetes</taxon>
        <taxon>Agaricomycetidae</taxon>
        <taxon>Agaricales</taxon>
        <taxon>Marasmiineae</taxon>
        <taxon>Marasmiaceae</taxon>
        <taxon>Marasmius</taxon>
    </lineage>
</organism>
<comment type="caution">
    <text evidence="4">The sequence shown here is derived from an EMBL/GenBank/DDBJ whole genome shotgun (WGS) entry which is preliminary data.</text>
</comment>
<accession>A0ABR3A3U5</accession>
<dbReference type="PANTHER" id="PTHR42032:SF1">
    <property type="entry name" value="YALI0E30679P"/>
    <property type="match status" value="1"/>
</dbReference>
<feature type="compositionally biased region" description="Polar residues" evidence="2">
    <location>
        <begin position="40"/>
        <end position="58"/>
    </location>
</feature>
<evidence type="ECO:0000313" key="5">
    <source>
        <dbReference type="Proteomes" id="UP001437256"/>
    </source>
</evidence>
<keyword evidence="3" id="KW-1133">Transmembrane helix</keyword>
<dbReference type="EMBL" id="JBBXMP010000019">
    <property type="protein sequence ID" value="KAL0068230.1"/>
    <property type="molecule type" value="Genomic_DNA"/>
</dbReference>
<keyword evidence="5" id="KW-1185">Reference proteome</keyword>
<reference evidence="4 5" key="1">
    <citation type="submission" date="2024-05" db="EMBL/GenBank/DDBJ databases">
        <title>A draft genome resource for the thread blight pathogen Marasmius tenuissimus strain MS-2.</title>
        <authorList>
            <person name="Yulfo-Soto G.E."/>
            <person name="Baruah I.K."/>
            <person name="Amoako-Attah I."/>
            <person name="Bukari Y."/>
            <person name="Meinhardt L.W."/>
            <person name="Bailey B.A."/>
            <person name="Cohen S.P."/>
        </authorList>
    </citation>
    <scope>NUCLEOTIDE SEQUENCE [LARGE SCALE GENOMIC DNA]</scope>
    <source>
        <strain evidence="4 5">MS-2</strain>
    </source>
</reference>
<keyword evidence="3" id="KW-0472">Membrane</keyword>
<feature type="transmembrane region" description="Helical" evidence="3">
    <location>
        <begin position="134"/>
        <end position="155"/>
    </location>
</feature>
<protein>
    <submittedName>
        <fullName evidence="4">Uncharacterized protein</fullName>
    </submittedName>
</protein>